<dbReference type="GO" id="GO:0007186">
    <property type="term" value="P:G protein-coupled receptor signaling pathway"/>
    <property type="evidence" value="ECO:0000318"/>
    <property type="project" value="GO_Central"/>
</dbReference>
<dbReference type="Bgee" id="ENSLOCG00000000920">
    <property type="expression patterns" value="Expressed in bone element"/>
</dbReference>
<keyword evidence="10" id="KW-0807">Transducer</keyword>
<dbReference type="PANTHER" id="PTHR24234:SF8">
    <property type="entry name" value="G-PROTEIN COUPLED RECEPTOR 4-LIKE"/>
    <property type="match status" value="1"/>
</dbReference>
<protein>
    <recommendedName>
        <fullName evidence="12">G-protein coupled receptors family 1 profile domain-containing protein</fullName>
    </recommendedName>
</protein>
<evidence type="ECO:0000256" key="11">
    <source>
        <dbReference type="SAM" id="Phobius"/>
    </source>
</evidence>
<dbReference type="AlphaFoldDB" id="W5LY18"/>
<feature type="transmembrane region" description="Helical" evidence="11">
    <location>
        <begin position="138"/>
        <end position="164"/>
    </location>
</feature>
<dbReference type="Pfam" id="PF00001">
    <property type="entry name" value="7tm_1"/>
    <property type="match status" value="1"/>
</dbReference>
<keyword evidence="2" id="KW-1003">Cell membrane</keyword>
<evidence type="ECO:0000256" key="3">
    <source>
        <dbReference type="ARBA" id="ARBA00022692"/>
    </source>
</evidence>
<dbReference type="PROSITE" id="PS50262">
    <property type="entry name" value="G_PROTEIN_RECEP_F1_2"/>
    <property type="match status" value="1"/>
</dbReference>
<evidence type="ECO:0000259" key="12">
    <source>
        <dbReference type="PROSITE" id="PS50262"/>
    </source>
</evidence>
<dbReference type="PRINTS" id="PR00237">
    <property type="entry name" value="GPCRRHODOPSN"/>
</dbReference>
<reference evidence="13" key="3">
    <citation type="submission" date="2025-09" db="UniProtKB">
        <authorList>
            <consortium name="Ensembl"/>
        </authorList>
    </citation>
    <scope>IDENTIFICATION</scope>
</reference>
<keyword evidence="6 11" id="KW-0472">Membrane</keyword>
<dbReference type="PANTHER" id="PTHR24234">
    <property type="entry name" value="LYSOPHOSPHATIDIC ACID RECEPTOR 5/SPHINGOSYLPHOSPHORYLCHOLINE RECEPTOR"/>
    <property type="match status" value="1"/>
</dbReference>
<evidence type="ECO:0000256" key="7">
    <source>
        <dbReference type="ARBA" id="ARBA00023157"/>
    </source>
</evidence>
<evidence type="ECO:0000313" key="13">
    <source>
        <dbReference type="Ensembl" id="ENSLOCP00000001025.1"/>
    </source>
</evidence>
<feature type="transmembrane region" description="Helical" evidence="11">
    <location>
        <begin position="61"/>
        <end position="85"/>
    </location>
</feature>
<evidence type="ECO:0000256" key="5">
    <source>
        <dbReference type="ARBA" id="ARBA00023040"/>
    </source>
</evidence>
<evidence type="ECO:0000256" key="2">
    <source>
        <dbReference type="ARBA" id="ARBA00022475"/>
    </source>
</evidence>
<dbReference type="GO" id="GO:0005886">
    <property type="term" value="C:plasma membrane"/>
    <property type="evidence" value="ECO:0000318"/>
    <property type="project" value="GO_Central"/>
</dbReference>
<feature type="transmembrane region" description="Helical" evidence="11">
    <location>
        <begin position="215"/>
        <end position="233"/>
    </location>
</feature>
<evidence type="ECO:0000256" key="10">
    <source>
        <dbReference type="ARBA" id="ARBA00023224"/>
    </source>
</evidence>
<sequence length="283" mass="31398">MENSTMDNGTAPDELSPRLTGAKIAEIVFCSCIFCIGLPLNCLAVIGLYNLVKANNAQPIYVINLLIADLLQLATLPFTILTFYYFQSIEIIAGLSILIIVYGLSIFVSIGFFVCISLERYVAVVHPLWHQSHRSPRFAIKVSVGVWLFPLLFCIAVTLVLFLLDLRENLPAIGSLLIFVFFFLVPLTLLVFFYVRSKAAITSSIGAPDVKKKRALRVLSAVLVLFIVVYGPFFTLSVINAFLISMGIVTSVGLSLMSVVIRNLSVIVDPILYVFLRNDEHRD</sequence>
<dbReference type="GO" id="GO:0004930">
    <property type="term" value="F:G protein-coupled receptor activity"/>
    <property type="evidence" value="ECO:0000318"/>
    <property type="project" value="GO_Central"/>
</dbReference>
<dbReference type="STRING" id="7918.ENSLOCP00000001025"/>
<evidence type="ECO:0000256" key="1">
    <source>
        <dbReference type="ARBA" id="ARBA00004651"/>
    </source>
</evidence>
<keyword evidence="7" id="KW-1015">Disulfide bond</keyword>
<keyword evidence="3 11" id="KW-0812">Transmembrane</keyword>
<proteinExistence type="predicted"/>
<evidence type="ECO:0000256" key="4">
    <source>
        <dbReference type="ARBA" id="ARBA00022989"/>
    </source>
</evidence>
<keyword evidence="5" id="KW-0297">G-protein coupled receptor</keyword>
<reference evidence="14" key="1">
    <citation type="submission" date="2011-12" db="EMBL/GenBank/DDBJ databases">
        <title>The Draft Genome of Lepisosteus oculatus.</title>
        <authorList>
            <consortium name="The Broad Institute Genome Assembly &amp; Analysis Group"/>
            <consortium name="Computational R&amp;D Group"/>
            <consortium name="and Sequencing Platform"/>
            <person name="Di Palma F."/>
            <person name="Alfoldi J."/>
            <person name="Johnson J."/>
            <person name="Berlin A."/>
            <person name="Gnerre S."/>
            <person name="Jaffe D."/>
            <person name="MacCallum I."/>
            <person name="Young S."/>
            <person name="Walker B.J."/>
            <person name="Lander E.S."/>
            <person name="Lindblad-Toh K."/>
        </authorList>
    </citation>
    <scope>NUCLEOTIDE SEQUENCE [LARGE SCALE GENOMIC DNA]</scope>
</reference>
<dbReference type="Gene3D" id="1.20.1070.10">
    <property type="entry name" value="Rhodopsin 7-helix transmembrane proteins"/>
    <property type="match status" value="1"/>
</dbReference>
<feature type="transmembrane region" description="Helical" evidence="11">
    <location>
        <begin position="170"/>
        <end position="195"/>
    </location>
</feature>
<dbReference type="InterPro" id="IPR017452">
    <property type="entry name" value="GPCR_Rhodpsn_7TM"/>
</dbReference>
<feature type="transmembrane region" description="Helical" evidence="11">
    <location>
        <begin position="91"/>
        <end position="118"/>
    </location>
</feature>
<dbReference type="Ensembl" id="ENSLOCT00000001029.1">
    <property type="protein sequence ID" value="ENSLOCP00000001025.1"/>
    <property type="gene ID" value="ENSLOCG00000000920.1"/>
</dbReference>
<comment type="subcellular location">
    <subcellularLocation>
        <location evidence="1">Cell membrane</location>
        <topology evidence="1">Multi-pass membrane protein</topology>
    </subcellularLocation>
</comment>
<dbReference type="Proteomes" id="UP000018468">
    <property type="component" value="Unassembled WGS sequence"/>
</dbReference>
<dbReference type="FunFam" id="1.20.1070.10:FF:000669">
    <property type="entry name" value="Uncharacterized protein"/>
    <property type="match status" value="1"/>
</dbReference>
<dbReference type="InParanoid" id="W5LY18"/>
<evidence type="ECO:0000256" key="9">
    <source>
        <dbReference type="ARBA" id="ARBA00023180"/>
    </source>
</evidence>
<dbReference type="InterPro" id="IPR000276">
    <property type="entry name" value="GPCR_Rhodpsn"/>
</dbReference>
<keyword evidence="4 11" id="KW-1133">Transmembrane helix</keyword>
<dbReference type="OMA" id="CKVECND"/>
<name>W5LY18_LEPOC</name>
<dbReference type="GeneTree" id="ENSGT00940000164014"/>
<organism evidence="13 14">
    <name type="scientific">Lepisosteus oculatus</name>
    <name type="common">Spotted gar</name>
    <dbReference type="NCBI Taxonomy" id="7918"/>
    <lineage>
        <taxon>Eukaryota</taxon>
        <taxon>Metazoa</taxon>
        <taxon>Chordata</taxon>
        <taxon>Craniata</taxon>
        <taxon>Vertebrata</taxon>
        <taxon>Euteleostomi</taxon>
        <taxon>Actinopterygii</taxon>
        <taxon>Neopterygii</taxon>
        <taxon>Holostei</taxon>
        <taxon>Semionotiformes</taxon>
        <taxon>Lepisosteidae</taxon>
        <taxon>Lepisosteus</taxon>
    </lineage>
</organism>
<feature type="domain" description="G-protein coupled receptors family 1 profile" evidence="12">
    <location>
        <begin position="40"/>
        <end position="273"/>
    </location>
</feature>
<dbReference type="HOGENOM" id="CLU_009579_23_0_1"/>
<feature type="transmembrane region" description="Helical" evidence="11">
    <location>
        <begin position="24"/>
        <end position="49"/>
    </location>
</feature>
<evidence type="ECO:0000256" key="6">
    <source>
        <dbReference type="ARBA" id="ARBA00023136"/>
    </source>
</evidence>
<reference evidence="13" key="2">
    <citation type="submission" date="2025-08" db="UniProtKB">
        <authorList>
            <consortium name="Ensembl"/>
        </authorList>
    </citation>
    <scope>IDENTIFICATION</scope>
</reference>
<evidence type="ECO:0000313" key="14">
    <source>
        <dbReference type="Proteomes" id="UP000018468"/>
    </source>
</evidence>
<accession>W5LY18</accession>
<keyword evidence="8" id="KW-0675">Receptor</keyword>
<evidence type="ECO:0000256" key="8">
    <source>
        <dbReference type="ARBA" id="ARBA00023170"/>
    </source>
</evidence>
<dbReference type="SUPFAM" id="SSF81321">
    <property type="entry name" value="Family A G protein-coupled receptor-like"/>
    <property type="match status" value="1"/>
</dbReference>
<keyword evidence="9" id="KW-0325">Glycoprotein</keyword>
<keyword evidence="14" id="KW-1185">Reference proteome</keyword>